<comment type="caution">
    <text evidence="3">The sequence shown here is derived from an EMBL/GenBank/DDBJ whole genome shotgun (WGS) entry which is preliminary data.</text>
</comment>
<evidence type="ECO:0000313" key="4">
    <source>
        <dbReference type="Proteomes" id="UP000290848"/>
    </source>
</evidence>
<feature type="region of interest" description="Disordered" evidence="1">
    <location>
        <begin position="652"/>
        <end position="726"/>
    </location>
</feature>
<gene>
    <name evidence="3" type="ORF">EKH83_17795</name>
</gene>
<dbReference type="AlphaFoldDB" id="A0A4Q0M4K8"/>
<feature type="compositionally biased region" description="Basic residues" evidence="1">
    <location>
        <begin position="381"/>
        <end position="391"/>
    </location>
</feature>
<feature type="domain" description="Organic solvent tolerance-like N-terminal" evidence="2">
    <location>
        <begin position="50"/>
        <end position="187"/>
    </location>
</feature>
<dbReference type="InterPro" id="IPR005653">
    <property type="entry name" value="OstA-like_N"/>
</dbReference>
<reference evidence="3 4" key="1">
    <citation type="submission" date="2018-12" db="EMBL/GenBank/DDBJ databases">
        <title>The Draft Genome Sequence of the Soil Bacterium Pedobacter tournemirensis R1.</title>
        <authorList>
            <person name="He J."/>
        </authorList>
    </citation>
    <scope>NUCLEOTIDE SEQUENCE [LARGE SCALE GENOMIC DNA]</scope>
    <source>
        <strain evidence="3 4">R1</strain>
    </source>
</reference>
<evidence type="ECO:0000259" key="2">
    <source>
        <dbReference type="Pfam" id="PF13100"/>
    </source>
</evidence>
<evidence type="ECO:0000256" key="1">
    <source>
        <dbReference type="SAM" id="MobiDB-lite"/>
    </source>
</evidence>
<feature type="compositionally biased region" description="Basic and acidic residues" evidence="1">
    <location>
        <begin position="716"/>
        <end position="726"/>
    </location>
</feature>
<dbReference type="Gene3D" id="2.60.450.10">
    <property type="entry name" value="Lipopolysaccharide (LPS) transport protein A like domain"/>
    <property type="match status" value="2"/>
</dbReference>
<dbReference type="EMBL" id="RXOC01000014">
    <property type="protein sequence ID" value="RXF67900.1"/>
    <property type="molecule type" value="Genomic_DNA"/>
</dbReference>
<organism evidence="3 4">
    <name type="scientific">Arcticibacter tournemirensis</name>
    <dbReference type="NCBI Taxonomy" id="699437"/>
    <lineage>
        <taxon>Bacteria</taxon>
        <taxon>Pseudomonadati</taxon>
        <taxon>Bacteroidota</taxon>
        <taxon>Sphingobacteriia</taxon>
        <taxon>Sphingobacteriales</taxon>
        <taxon>Sphingobacteriaceae</taxon>
        <taxon>Arcticibacter</taxon>
    </lineage>
</organism>
<feature type="compositionally biased region" description="Polar residues" evidence="1">
    <location>
        <begin position="396"/>
        <end position="407"/>
    </location>
</feature>
<dbReference type="Proteomes" id="UP000290848">
    <property type="component" value="Unassembled WGS sequence"/>
</dbReference>
<sequence length="726" mass="80663">MFASKNFIYFCTVRKIVFLLFLLLTALQVAAQRRSQIQLTSSEKLKGVGTNTARFIRPVFAHEGSTLAADSADYNQAGNAFDAFGHVVITQPDGTVIYSDVLNYDGNSRVAILTNNVRMVDNDAVLTTNHLTYNMGTRIGTYIGGGKIDNGQNVLTSKNGYYFASSRDAYFRYDVIVNTPDALIKTDTLKYNSTSKIAWFFGPTNIQGKGQNKQSKLYTENGSYNTLTDQAWFGKKNLYTEGSKSLKGDSLYYDGKAGFGKAINNITFLDTVQKVTLKGDQGIYRKKDESALVTKNAYVIIETEQDSAKVDSIWMAADTLITKLIPMKEFVPATKEELKSDAEIAVDPVVEGEGIVVPKQSDTPPPAAKVNPPATRDTKPQKRRGLFRKKEKQPSIPESDSTRTDTLTMKAKLPVKPDSLSVHTDSALHAPDTIAKKVNIKQSKADTSKKTSLHKDSVDKKAISPADTAKTRAIYAFHNVKIFKSDLQSRSDSAFYSYADSIIRCYKNPIIWTQGSQLTADTIYMQMKNRKLDNMLLQHNGFVVSAEGDSTKFNQVKGKVITGVFKDNKLESMFVDGNAESVYYSIEDSAYTGMNRSLSSRMRLTFGDNKLKQVMFVRKPEGKFYPIEKMPKDIEILDGFIWKPKDRPKSKEEIIPALRRKKTSAKSTGVPKKKVANVPAKTDNTAGKKDEVKVTKPEVKAPAALPLNKIEGSDSTNRKQDSVVRK</sequence>
<evidence type="ECO:0000313" key="3">
    <source>
        <dbReference type="EMBL" id="RXF67900.1"/>
    </source>
</evidence>
<name>A0A4Q0M4K8_9SPHI</name>
<feature type="region of interest" description="Disordered" evidence="1">
    <location>
        <begin position="355"/>
        <end position="410"/>
    </location>
</feature>
<dbReference type="Pfam" id="PF13100">
    <property type="entry name" value="OstA_2"/>
    <property type="match status" value="1"/>
</dbReference>
<accession>A0A4Q0M4K8</accession>
<protein>
    <recommendedName>
        <fullName evidence="2">Organic solvent tolerance-like N-terminal domain-containing protein</fullName>
    </recommendedName>
</protein>
<proteinExistence type="predicted"/>
<feature type="compositionally biased region" description="Basic and acidic residues" evidence="1">
    <location>
        <begin position="686"/>
        <end position="699"/>
    </location>
</feature>